<dbReference type="GO" id="GO:0051015">
    <property type="term" value="F:actin filament binding"/>
    <property type="evidence" value="ECO:0007669"/>
    <property type="project" value="TreeGrafter"/>
</dbReference>
<dbReference type="InterPro" id="IPR042489">
    <property type="entry name" value="CapZ_alpha_1"/>
</dbReference>
<keyword evidence="6" id="KW-1185">Reference proteome</keyword>
<dbReference type="GO" id="GO:0030863">
    <property type="term" value="C:cortical cytoskeleton"/>
    <property type="evidence" value="ECO:0007669"/>
    <property type="project" value="TreeGrafter"/>
</dbReference>
<dbReference type="PANTHER" id="PTHR10653:SF2">
    <property type="entry name" value="F-ACTIN-CAPPING PROTEIN SUBUNIT ALPHA-2"/>
    <property type="match status" value="1"/>
</dbReference>
<dbReference type="Proteomes" id="UP000694569">
    <property type="component" value="Unplaced"/>
</dbReference>
<dbReference type="GO" id="GO:0030036">
    <property type="term" value="P:actin cytoskeleton organization"/>
    <property type="evidence" value="ECO:0007669"/>
    <property type="project" value="TreeGrafter"/>
</dbReference>
<dbReference type="OrthoDB" id="340550at2759"/>
<keyword evidence="2 4" id="KW-0117">Actin capping</keyword>
<evidence type="ECO:0000256" key="1">
    <source>
        <dbReference type="ARBA" id="ARBA00010479"/>
    </source>
</evidence>
<proteinExistence type="inferred from homology"/>
<dbReference type="GO" id="GO:0008290">
    <property type="term" value="C:F-actin capping protein complex"/>
    <property type="evidence" value="ECO:0007669"/>
    <property type="project" value="UniProtKB-UniRule"/>
</dbReference>
<dbReference type="Pfam" id="PF01267">
    <property type="entry name" value="F-actin_cap_A"/>
    <property type="match status" value="1"/>
</dbReference>
<keyword evidence="3 4" id="KW-0009">Actin-binding</keyword>
<name>A0A8C5P930_9ANUR</name>
<dbReference type="FunFam" id="3.90.1150.210:FF:000003">
    <property type="entry name" value="F-actin-capping protein subunit alpha"/>
    <property type="match status" value="1"/>
</dbReference>
<dbReference type="SUPFAM" id="SSF90096">
    <property type="entry name" value="Subunits of heterodimeric actin filament capping protein Capz"/>
    <property type="match status" value="1"/>
</dbReference>
<evidence type="ECO:0000313" key="5">
    <source>
        <dbReference type="Ensembl" id="ENSLLEP00000006943.1"/>
    </source>
</evidence>
<comment type="similarity">
    <text evidence="1 4">Belongs to the F-actin-capping protein alpha subunit family.</text>
</comment>
<evidence type="ECO:0000256" key="3">
    <source>
        <dbReference type="ARBA" id="ARBA00023203"/>
    </source>
</evidence>
<evidence type="ECO:0000256" key="4">
    <source>
        <dbReference type="RuleBase" id="RU365077"/>
    </source>
</evidence>
<dbReference type="PANTHER" id="PTHR10653">
    <property type="entry name" value="F-ACTIN-CAPPING PROTEIN SUBUNIT ALPHA"/>
    <property type="match status" value="1"/>
</dbReference>
<protein>
    <recommendedName>
        <fullName evidence="4">F-actin-capping protein subunit alpha</fullName>
    </recommendedName>
</protein>
<dbReference type="GeneTree" id="ENSGT00950000183119"/>
<organism evidence="5 6">
    <name type="scientific">Leptobrachium leishanense</name>
    <name type="common">Leishan spiny toad</name>
    <dbReference type="NCBI Taxonomy" id="445787"/>
    <lineage>
        <taxon>Eukaryota</taxon>
        <taxon>Metazoa</taxon>
        <taxon>Chordata</taxon>
        <taxon>Craniata</taxon>
        <taxon>Vertebrata</taxon>
        <taxon>Euteleostomi</taxon>
        <taxon>Amphibia</taxon>
        <taxon>Batrachia</taxon>
        <taxon>Anura</taxon>
        <taxon>Pelobatoidea</taxon>
        <taxon>Megophryidae</taxon>
        <taxon>Leptobrachium</taxon>
    </lineage>
</organism>
<comment type="subunit">
    <text evidence="4">Heterodimer of an alpha and a beta subunit.</text>
</comment>
<evidence type="ECO:0000256" key="2">
    <source>
        <dbReference type="ARBA" id="ARBA00022467"/>
    </source>
</evidence>
<reference evidence="5" key="2">
    <citation type="submission" date="2025-09" db="UniProtKB">
        <authorList>
            <consortium name="Ensembl"/>
        </authorList>
    </citation>
    <scope>IDENTIFICATION</scope>
</reference>
<evidence type="ECO:0000313" key="6">
    <source>
        <dbReference type="Proteomes" id="UP000694569"/>
    </source>
</evidence>
<reference evidence="5" key="1">
    <citation type="submission" date="2025-08" db="UniProtKB">
        <authorList>
            <consortium name="Ensembl"/>
        </authorList>
    </citation>
    <scope>IDENTIFICATION</scope>
</reference>
<sequence length="300" mass="34393">MMSKDLILYRSPKIKAACNLLMKAPPVEFNNVCSNIRFLLNNDSALCRVVKRLCAKHNKENFTPVELEGLYVLITCHNELNNNRFLDPVRRISFKFNHLTKQANYFMPMPVQGREEAEFELWRCAFQDALDGYIIDHYPNGVCNVFCNILSGERQIVACIEANNHSKSSFWNGLWKSEWVFLLRPPVTSLLGSITIQANYYETGSFNLTCTSSVEENLSLMGMKEAAQAFAEIVEKSDNKMQAALIEEYDSGSSMKSLRRQLSFIRSTLDWNSISFIGKETLSCYSTQRNHETNQDNLLF</sequence>
<dbReference type="InterPro" id="IPR037282">
    <property type="entry name" value="CapZ_alpha/beta"/>
</dbReference>
<dbReference type="GO" id="GO:0051016">
    <property type="term" value="P:barbed-end actin filament capping"/>
    <property type="evidence" value="ECO:0007669"/>
    <property type="project" value="UniProtKB-UniRule"/>
</dbReference>
<dbReference type="AlphaFoldDB" id="A0A8C5P930"/>
<accession>A0A8C5P930</accession>
<dbReference type="Gene3D" id="3.30.1140.60">
    <property type="entry name" value="F-actin capping protein, alpha subunit"/>
    <property type="match status" value="1"/>
</dbReference>
<dbReference type="PRINTS" id="PR00191">
    <property type="entry name" value="FACTINCAPA"/>
</dbReference>
<dbReference type="Gene3D" id="3.90.1150.210">
    <property type="entry name" value="F-actin capping protein, beta subunit"/>
    <property type="match status" value="1"/>
</dbReference>
<comment type="function">
    <text evidence="4">F-actin-capping proteins bind in a Ca(2+)-independent manner to the fast growing ends of actin filaments (barbed end) thereby blocking the exchange of subunits at these ends. Unlike other capping proteins (such as gelsolin and severin), these proteins do not sever actin filaments.</text>
</comment>
<dbReference type="InterPro" id="IPR002189">
    <property type="entry name" value="CapZ_alpha"/>
</dbReference>
<dbReference type="Ensembl" id="ENSLLET00000007225.1">
    <property type="protein sequence ID" value="ENSLLEP00000006943.1"/>
    <property type="gene ID" value="ENSLLEG00000004385.1"/>
</dbReference>
<dbReference type="InterPro" id="IPR042276">
    <property type="entry name" value="CapZ_alpha/beta_2"/>
</dbReference>